<feature type="transmembrane region" description="Helical" evidence="5">
    <location>
        <begin position="280"/>
        <end position="298"/>
    </location>
</feature>
<feature type="transmembrane region" description="Helical" evidence="5">
    <location>
        <begin position="333"/>
        <end position="352"/>
    </location>
</feature>
<feature type="transmembrane region" description="Helical" evidence="5">
    <location>
        <begin position="86"/>
        <end position="103"/>
    </location>
</feature>
<feature type="transmembrane region" description="Helical" evidence="5">
    <location>
        <begin position="109"/>
        <end position="130"/>
    </location>
</feature>
<comment type="caution">
    <text evidence="6">The sequence shown here is derived from an EMBL/GenBank/DDBJ whole genome shotgun (WGS) entry which is preliminary data.</text>
</comment>
<dbReference type="InterPro" id="IPR036259">
    <property type="entry name" value="MFS_trans_sf"/>
</dbReference>
<feature type="transmembrane region" description="Helical" evidence="5">
    <location>
        <begin position="358"/>
        <end position="376"/>
    </location>
</feature>
<evidence type="ECO:0000256" key="1">
    <source>
        <dbReference type="ARBA" id="ARBA00004141"/>
    </source>
</evidence>
<keyword evidence="2 5" id="KW-0812">Transmembrane</keyword>
<dbReference type="GO" id="GO:0016020">
    <property type="term" value="C:membrane"/>
    <property type="evidence" value="ECO:0007669"/>
    <property type="project" value="UniProtKB-SubCell"/>
</dbReference>
<dbReference type="CDD" id="cd17393">
    <property type="entry name" value="MFS_MosC_like"/>
    <property type="match status" value="1"/>
</dbReference>
<feature type="transmembrane region" description="Helical" evidence="5">
    <location>
        <begin position="21"/>
        <end position="40"/>
    </location>
</feature>
<evidence type="ECO:0000256" key="5">
    <source>
        <dbReference type="SAM" id="Phobius"/>
    </source>
</evidence>
<organism evidence="6 7">
    <name type="scientific">Herbaspirillum aquaticum</name>
    <dbReference type="NCBI Taxonomy" id="568783"/>
    <lineage>
        <taxon>Bacteria</taxon>
        <taxon>Pseudomonadati</taxon>
        <taxon>Pseudomonadota</taxon>
        <taxon>Betaproteobacteria</taxon>
        <taxon>Burkholderiales</taxon>
        <taxon>Oxalobacteraceae</taxon>
        <taxon>Herbaspirillum</taxon>
    </lineage>
</organism>
<dbReference type="Pfam" id="PF07690">
    <property type="entry name" value="MFS_1"/>
    <property type="match status" value="1"/>
</dbReference>
<dbReference type="InterPro" id="IPR051788">
    <property type="entry name" value="MFS_Transporter"/>
</dbReference>
<dbReference type="AlphaFoldDB" id="A0A225SWY0"/>
<name>A0A225SWY0_9BURK</name>
<evidence type="ECO:0000256" key="3">
    <source>
        <dbReference type="ARBA" id="ARBA00022989"/>
    </source>
</evidence>
<comment type="subcellular location">
    <subcellularLocation>
        <location evidence="1">Membrane</location>
        <topology evidence="1">Multi-pass membrane protein</topology>
    </subcellularLocation>
</comment>
<keyword evidence="3 5" id="KW-1133">Transmembrane helix</keyword>
<dbReference type="PANTHER" id="PTHR23514">
    <property type="entry name" value="BYPASS OF STOP CODON PROTEIN 6"/>
    <property type="match status" value="1"/>
</dbReference>
<feature type="transmembrane region" description="Helical" evidence="5">
    <location>
        <begin position="252"/>
        <end position="268"/>
    </location>
</feature>
<gene>
    <name evidence="6" type="ORF">CEJ45_12520</name>
</gene>
<dbReference type="SUPFAM" id="SSF103473">
    <property type="entry name" value="MFS general substrate transporter"/>
    <property type="match status" value="1"/>
</dbReference>
<evidence type="ECO:0000313" key="7">
    <source>
        <dbReference type="Proteomes" id="UP000214747"/>
    </source>
</evidence>
<reference evidence="6 7" key="1">
    <citation type="journal article" date="2010" name="Int. J. Syst. Evol. Microbiol.">
        <title>Reclassification of Herbaspirillum putei as a later heterotypic synonym of Herbaspirillum huttiense, with the description of H. huttiense subsp. huttiense subsp. nov. and H. huttiense subsp. putei subsp. nov., comb. nov., and description of Herbaspirillum aquaticum sp. nov.</title>
        <authorList>
            <person name="Dobritsa A.P."/>
            <person name="Reddy M.C."/>
            <person name="Samadpour M."/>
        </authorList>
    </citation>
    <scope>NUCLEOTIDE SEQUENCE [LARGE SCALE GENOMIC DNA]</scope>
    <source>
        <strain evidence="6 7">IEH 4430</strain>
    </source>
</reference>
<dbReference type="GO" id="GO:0022857">
    <property type="term" value="F:transmembrane transporter activity"/>
    <property type="evidence" value="ECO:0007669"/>
    <property type="project" value="InterPro"/>
</dbReference>
<feature type="transmembrane region" description="Helical" evidence="5">
    <location>
        <begin position="304"/>
        <end position="326"/>
    </location>
</feature>
<evidence type="ECO:0000256" key="2">
    <source>
        <dbReference type="ARBA" id="ARBA00022692"/>
    </source>
</evidence>
<sequence>MTTKLSTSRPSSALRLIWRKFAIPLFFLLLGIVFSTWAARIPAIRDYLQLDAATLALVLLCGGIGAVGSFPLAAWITGHYGARHSTLYAGLALLVSLPLLGLAPNVASLMLICTIYGAASSCFDVAINALGAQAERDAGRPIMSMLHGWFCVGTFSGALAASAVAGMGVAPIWHFLLVAALFLYPLYACYEALPDDRPEHDPARKLFALPHGHLVVLGVIAFCGAIVEGSVADWSGIYMKDHIGASDGATPLAYAAFAGMMLIMRMIGDRLKARYDARRVVWVGTLVASLGIALAVAAPGMALAILGFAIAGTGVAAVFPFVFSAAGRHGSSALAAVATLGYSGSLIGPPVFGFLAHGWGLQAALALLGILCLAMAGSSRRAQWLQ</sequence>
<feature type="transmembrane region" description="Helical" evidence="5">
    <location>
        <begin position="52"/>
        <end position="74"/>
    </location>
</feature>
<feature type="transmembrane region" description="Helical" evidence="5">
    <location>
        <begin position="172"/>
        <end position="193"/>
    </location>
</feature>
<dbReference type="RefSeq" id="WP_088755435.1">
    <property type="nucleotide sequence ID" value="NZ_NJGV01000010.1"/>
</dbReference>
<evidence type="ECO:0000313" key="6">
    <source>
        <dbReference type="EMBL" id="OWY34217.1"/>
    </source>
</evidence>
<evidence type="ECO:0000256" key="4">
    <source>
        <dbReference type="ARBA" id="ARBA00023136"/>
    </source>
</evidence>
<keyword evidence="4 5" id="KW-0472">Membrane</keyword>
<protein>
    <submittedName>
        <fullName evidence="6">MFS transporter</fullName>
    </submittedName>
</protein>
<proteinExistence type="predicted"/>
<dbReference type="PANTHER" id="PTHR23514:SF13">
    <property type="entry name" value="INNER MEMBRANE PROTEIN YBJJ"/>
    <property type="match status" value="1"/>
</dbReference>
<dbReference type="EMBL" id="NJGV01000010">
    <property type="protein sequence ID" value="OWY34217.1"/>
    <property type="molecule type" value="Genomic_DNA"/>
</dbReference>
<accession>A0A225SWY0</accession>
<feature type="transmembrane region" description="Helical" evidence="5">
    <location>
        <begin position="214"/>
        <end position="232"/>
    </location>
</feature>
<keyword evidence="7" id="KW-1185">Reference proteome</keyword>
<dbReference type="Gene3D" id="1.20.1250.20">
    <property type="entry name" value="MFS general substrate transporter like domains"/>
    <property type="match status" value="2"/>
</dbReference>
<dbReference type="InterPro" id="IPR011701">
    <property type="entry name" value="MFS"/>
</dbReference>
<feature type="transmembrane region" description="Helical" evidence="5">
    <location>
        <begin position="142"/>
        <end position="166"/>
    </location>
</feature>
<dbReference type="Proteomes" id="UP000214747">
    <property type="component" value="Unassembled WGS sequence"/>
</dbReference>